<accession>A0A372LM24</accession>
<dbReference type="AlphaFoldDB" id="A0A372LM24"/>
<proteinExistence type="predicted"/>
<name>A0A372LM24_9BACI</name>
<protein>
    <submittedName>
        <fullName evidence="1">Uncharacterized protein</fullName>
    </submittedName>
</protein>
<keyword evidence="2" id="KW-1185">Reference proteome</keyword>
<sequence>MEMSFTKNNETTKMLENLIFYKDVQISHTINGYTLTYSKDLKCFQIRCNETGELAHYSDVKSCELAISKIQATQ</sequence>
<comment type="caution">
    <text evidence="1">The sequence shown here is derived from an EMBL/GenBank/DDBJ whole genome shotgun (WGS) entry which is preliminary data.</text>
</comment>
<evidence type="ECO:0000313" key="1">
    <source>
        <dbReference type="EMBL" id="RFU67454.1"/>
    </source>
</evidence>
<dbReference type="Proteomes" id="UP000264541">
    <property type="component" value="Unassembled WGS sequence"/>
</dbReference>
<reference evidence="1 2" key="1">
    <citation type="submission" date="2018-08" db="EMBL/GenBank/DDBJ databases">
        <title>Bacillus chawlae sp. nov., Bacillus glennii sp. nov., and Bacillus saganii sp. nov. Isolated from the Vehicle Assembly Building at Kennedy Space Center where the Viking Spacecraft were Assembled.</title>
        <authorList>
            <person name="Seuylemezian A."/>
            <person name="Vaishampayan P."/>
        </authorList>
    </citation>
    <scope>NUCLEOTIDE SEQUENCE [LARGE SCALE GENOMIC DNA]</scope>
    <source>
        <strain evidence="1 2">V47-23a</strain>
    </source>
</reference>
<organism evidence="1 2">
    <name type="scientific">Peribacillus saganii</name>
    <dbReference type="NCBI Taxonomy" id="2303992"/>
    <lineage>
        <taxon>Bacteria</taxon>
        <taxon>Bacillati</taxon>
        <taxon>Bacillota</taxon>
        <taxon>Bacilli</taxon>
        <taxon>Bacillales</taxon>
        <taxon>Bacillaceae</taxon>
        <taxon>Peribacillus</taxon>
    </lineage>
</organism>
<evidence type="ECO:0000313" key="2">
    <source>
        <dbReference type="Proteomes" id="UP000264541"/>
    </source>
</evidence>
<gene>
    <name evidence="1" type="ORF">D0469_14440</name>
</gene>
<dbReference type="EMBL" id="QVTE01000043">
    <property type="protein sequence ID" value="RFU67454.1"/>
    <property type="molecule type" value="Genomic_DNA"/>
</dbReference>